<dbReference type="InterPro" id="IPR004839">
    <property type="entry name" value="Aminotransferase_I/II_large"/>
</dbReference>
<organism evidence="13 14">
    <name type="scientific">Candidatus Avidehalobacter gallistercoris</name>
    <dbReference type="NCBI Taxonomy" id="2840694"/>
    <lineage>
        <taxon>Bacteria</taxon>
        <taxon>Bacillati</taxon>
        <taxon>Bacillota</taxon>
        <taxon>Clostridia</taxon>
        <taxon>Eubacteriales</taxon>
        <taxon>Peptococcaceae</taxon>
        <taxon>Peptococcaceae incertae sedis</taxon>
        <taxon>Candidatus Avidehalobacter</taxon>
    </lineage>
</organism>
<evidence type="ECO:0000256" key="3">
    <source>
        <dbReference type="ARBA" id="ARBA00004746"/>
    </source>
</evidence>
<comment type="catalytic activity">
    <reaction evidence="9 11">
        <text>6-carboxyhexanoyl-[ACP] + L-alanine + H(+) = (8S)-8-amino-7-oxononanoate + holo-[ACP] + CO2</text>
        <dbReference type="Rhea" id="RHEA:42288"/>
        <dbReference type="Rhea" id="RHEA-COMP:9685"/>
        <dbReference type="Rhea" id="RHEA-COMP:9955"/>
        <dbReference type="ChEBI" id="CHEBI:15378"/>
        <dbReference type="ChEBI" id="CHEBI:16526"/>
        <dbReference type="ChEBI" id="CHEBI:57972"/>
        <dbReference type="ChEBI" id="CHEBI:64479"/>
        <dbReference type="ChEBI" id="CHEBI:78846"/>
        <dbReference type="ChEBI" id="CHEBI:149468"/>
        <dbReference type="EC" id="2.3.1.47"/>
    </reaction>
</comment>
<dbReference type="Gene3D" id="3.90.1150.10">
    <property type="entry name" value="Aspartate Aminotransferase, domain 1"/>
    <property type="match status" value="1"/>
</dbReference>
<dbReference type="PANTHER" id="PTHR13693">
    <property type="entry name" value="CLASS II AMINOTRANSFERASE/8-AMINO-7-OXONONANOATE SYNTHASE"/>
    <property type="match status" value="1"/>
</dbReference>
<dbReference type="SUPFAM" id="SSF53383">
    <property type="entry name" value="PLP-dependent transferases"/>
    <property type="match status" value="1"/>
</dbReference>
<dbReference type="InterPro" id="IPR050087">
    <property type="entry name" value="AON_synthase_class-II"/>
</dbReference>
<keyword evidence="6 11" id="KW-0808">Transferase</keyword>
<evidence type="ECO:0000313" key="14">
    <source>
        <dbReference type="Proteomes" id="UP000824124"/>
    </source>
</evidence>
<evidence type="ECO:0000256" key="4">
    <source>
        <dbReference type="ARBA" id="ARBA00010008"/>
    </source>
</evidence>
<dbReference type="GO" id="GO:0030170">
    <property type="term" value="F:pyridoxal phosphate binding"/>
    <property type="evidence" value="ECO:0007669"/>
    <property type="project" value="InterPro"/>
</dbReference>
<keyword evidence="7" id="KW-0093">Biotin biosynthesis</keyword>
<comment type="cofactor">
    <cofactor evidence="1 10 11">
        <name>pyridoxal 5'-phosphate</name>
        <dbReference type="ChEBI" id="CHEBI:597326"/>
    </cofactor>
</comment>
<dbReference type="GO" id="GO:0009102">
    <property type="term" value="P:biotin biosynthetic process"/>
    <property type="evidence" value="ECO:0007669"/>
    <property type="project" value="UniProtKB-UniRule"/>
</dbReference>
<dbReference type="InterPro" id="IPR015424">
    <property type="entry name" value="PyrdxlP-dep_Trfase"/>
</dbReference>
<feature type="modified residue" description="N6-(pyridoxal phosphate)lysine" evidence="10">
    <location>
        <position position="238"/>
    </location>
</feature>
<comment type="function">
    <text evidence="2 11">Catalyzes the decarboxylative condensation of pimeloyl-[acyl-carrier protein] and L-alanine to produce 8-amino-7-oxononanoate (AON), [acyl-carrier protein], and carbon dioxide.</text>
</comment>
<comment type="subunit">
    <text evidence="5 11">Homodimer.</text>
</comment>
<evidence type="ECO:0000256" key="11">
    <source>
        <dbReference type="RuleBase" id="RU003693"/>
    </source>
</evidence>
<dbReference type="NCBIfam" id="TIGR00858">
    <property type="entry name" value="bioF"/>
    <property type="match status" value="1"/>
</dbReference>
<dbReference type="AlphaFoldDB" id="A0A9D1HK27"/>
<dbReference type="EMBL" id="DVMH01000022">
    <property type="protein sequence ID" value="HIU10462.1"/>
    <property type="molecule type" value="Genomic_DNA"/>
</dbReference>
<evidence type="ECO:0000256" key="8">
    <source>
        <dbReference type="ARBA" id="ARBA00022898"/>
    </source>
</evidence>
<dbReference type="CDD" id="cd06454">
    <property type="entry name" value="KBL_like"/>
    <property type="match status" value="1"/>
</dbReference>
<accession>A0A9D1HK27</accession>
<keyword evidence="13" id="KW-0012">Acyltransferase</keyword>
<dbReference type="Proteomes" id="UP000824124">
    <property type="component" value="Unassembled WGS sequence"/>
</dbReference>
<dbReference type="PROSITE" id="PS00599">
    <property type="entry name" value="AA_TRANSFER_CLASS_2"/>
    <property type="match status" value="1"/>
</dbReference>
<evidence type="ECO:0000256" key="9">
    <source>
        <dbReference type="ARBA" id="ARBA00047715"/>
    </source>
</evidence>
<dbReference type="InterPro" id="IPR004723">
    <property type="entry name" value="AONS_Archaea/Proteobacteria"/>
</dbReference>
<reference evidence="13" key="1">
    <citation type="submission" date="2020-10" db="EMBL/GenBank/DDBJ databases">
        <authorList>
            <person name="Gilroy R."/>
        </authorList>
    </citation>
    <scope>NUCLEOTIDE SEQUENCE</scope>
    <source>
        <strain evidence="13">2830</strain>
    </source>
</reference>
<name>A0A9D1HK27_9FIRM</name>
<sequence>MNKWRRYADELAELQAKGLYRTINVLESAQSSHVRYQGRDMLMLASNAYLDMCRDPEVKAAAAAALAEFGVGSGGSRLLTGTSTPHARLEQTLARFKEREAALVFNSGFAANSGIIPALTKAGDHIFSDELNHASIIDGCRQSKAQTVIYRHNDMADLAAKLAASGAKSGLIVSDAVFSMDGDIADLPELHRLAEQSGLLLMLDEAHATGVIGARGRGIEEHFNMSGSVDILMGTLSKAFGAEGGYVCGSAVLIDYLRNNTRSFIFSTSLSPLVMAAAGRAVELLEQQPERVARLQQNVRVFTAALHAKGVAADSQTAIIPIFVGDEERALAVSKRLFDEGYYISAIRYPTVKRGEAILRAALMSSHTEAELERAAAAIAAALA</sequence>
<dbReference type="Pfam" id="PF00155">
    <property type="entry name" value="Aminotran_1_2"/>
    <property type="match status" value="1"/>
</dbReference>
<dbReference type="FunFam" id="3.40.640.10:FF:000006">
    <property type="entry name" value="5-aminolevulinate synthase, mitochondrial"/>
    <property type="match status" value="1"/>
</dbReference>
<dbReference type="InterPro" id="IPR015422">
    <property type="entry name" value="PyrdxlP-dep_Trfase_small"/>
</dbReference>
<protein>
    <recommendedName>
        <fullName evidence="11">8-amino-7-ketopelargonate synthase</fullName>
        <ecNumber evidence="11">2.3.1.47</ecNumber>
    </recommendedName>
</protein>
<reference evidence="13" key="2">
    <citation type="journal article" date="2021" name="PeerJ">
        <title>Extensive microbial diversity within the chicken gut microbiome revealed by metagenomics and culture.</title>
        <authorList>
            <person name="Gilroy R."/>
            <person name="Ravi A."/>
            <person name="Getino M."/>
            <person name="Pursley I."/>
            <person name="Horton D.L."/>
            <person name="Alikhan N.F."/>
            <person name="Baker D."/>
            <person name="Gharbi K."/>
            <person name="Hall N."/>
            <person name="Watson M."/>
            <person name="Adriaenssens E.M."/>
            <person name="Foster-Nyarko E."/>
            <person name="Jarju S."/>
            <person name="Secka A."/>
            <person name="Antonio M."/>
            <person name="Oren A."/>
            <person name="Chaudhuri R.R."/>
            <person name="La Ragione R."/>
            <person name="Hildebrand F."/>
            <person name="Pallen M.J."/>
        </authorList>
    </citation>
    <scope>NUCLEOTIDE SEQUENCE</scope>
    <source>
        <strain evidence="13">2830</strain>
    </source>
</reference>
<comment type="similarity">
    <text evidence="4 11">Belongs to the class-II pyridoxal-phosphate-dependent aminotransferase family. BioF subfamily.</text>
</comment>
<keyword evidence="8 10" id="KW-0663">Pyridoxal phosphate</keyword>
<comment type="pathway">
    <text evidence="3 11">Cofactor biosynthesis; biotin biosynthesis.</text>
</comment>
<evidence type="ECO:0000256" key="7">
    <source>
        <dbReference type="ARBA" id="ARBA00022756"/>
    </source>
</evidence>
<dbReference type="Gene3D" id="3.40.640.10">
    <property type="entry name" value="Type I PLP-dependent aspartate aminotransferase-like (Major domain)"/>
    <property type="match status" value="1"/>
</dbReference>
<dbReference type="EC" id="2.3.1.47" evidence="11"/>
<dbReference type="PANTHER" id="PTHR13693:SF3">
    <property type="entry name" value="LD36009P"/>
    <property type="match status" value="1"/>
</dbReference>
<evidence type="ECO:0000256" key="2">
    <source>
        <dbReference type="ARBA" id="ARBA00002513"/>
    </source>
</evidence>
<comment type="caution">
    <text evidence="13">The sequence shown here is derived from an EMBL/GenBank/DDBJ whole genome shotgun (WGS) entry which is preliminary data.</text>
</comment>
<dbReference type="GO" id="GO:0008710">
    <property type="term" value="F:8-amino-7-oxononanoate synthase activity"/>
    <property type="evidence" value="ECO:0007669"/>
    <property type="project" value="UniProtKB-UniRule"/>
</dbReference>
<evidence type="ECO:0000256" key="1">
    <source>
        <dbReference type="ARBA" id="ARBA00001933"/>
    </source>
</evidence>
<evidence type="ECO:0000256" key="6">
    <source>
        <dbReference type="ARBA" id="ARBA00022679"/>
    </source>
</evidence>
<feature type="domain" description="Aminotransferase class I/classII large" evidence="12">
    <location>
        <begin position="40"/>
        <end position="379"/>
    </location>
</feature>
<evidence type="ECO:0000256" key="10">
    <source>
        <dbReference type="PIRSR" id="PIRSR604723-51"/>
    </source>
</evidence>
<dbReference type="InterPro" id="IPR015421">
    <property type="entry name" value="PyrdxlP-dep_Trfase_major"/>
</dbReference>
<evidence type="ECO:0000259" key="12">
    <source>
        <dbReference type="Pfam" id="PF00155"/>
    </source>
</evidence>
<evidence type="ECO:0000256" key="5">
    <source>
        <dbReference type="ARBA" id="ARBA00011738"/>
    </source>
</evidence>
<gene>
    <name evidence="13" type="primary">bioF</name>
    <name evidence="13" type="ORF">IAB00_04340</name>
</gene>
<evidence type="ECO:0000313" key="13">
    <source>
        <dbReference type="EMBL" id="HIU10462.1"/>
    </source>
</evidence>
<dbReference type="InterPro" id="IPR001917">
    <property type="entry name" value="Aminotrans_II_pyridoxalP_BS"/>
</dbReference>
<proteinExistence type="inferred from homology"/>